<keyword evidence="2" id="KW-1185">Reference proteome</keyword>
<protein>
    <submittedName>
        <fullName evidence="1">Uncharacterized protein</fullName>
    </submittedName>
</protein>
<proteinExistence type="predicted"/>
<evidence type="ECO:0000313" key="2">
    <source>
        <dbReference type="Proteomes" id="UP001642260"/>
    </source>
</evidence>
<dbReference type="Proteomes" id="UP001642260">
    <property type="component" value="Unassembled WGS sequence"/>
</dbReference>
<comment type="caution">
    <text evidence="1">The sequence shown here is derived from an EMBL/GenBank/DDBJ whole genome shotgun (WGS) entry which is preliminary data.</text>
</comment>
<organism evidence="1 2">
    <name type="scientific">Eruca vesicaria subsp. sativa</name>
    <name type="common">Garden rocket</name>
    <name type="synonym">Eruca sativa</name>
    <dbReference type="NCBI Taxonomy" id="29727"/>
    <lineage>
        <taxon>Eukaryota</taxon>
        <taxon>Viridiplantae</taxon>
        <taxon>Streptophyta</taxon>
        <taxon>Embryophyta</taxon>
        <taxon>Tracheophyta</taxon>
        <taxon>Spermatophyta</taxon>
        <taxon>Magnoliopsida</taxon>
        <taxon>eudicotyledons</taxon>
        <taxon>Gunneridae</taxon>
        <taxon>Pentapetalae</taxon>
        <taxon>rosids</taxon>
        <taxon>malvids</taxon>
        <taxon>Brassicales</taxon>
        <taxon>Brassicaceae</taxon>
        <taxon>Brassiceae</taxon>
        <taxon>Eruca</taxon>
    </lineage>
</organism>
<dbReference type="AlphaFoldDB" id="A0ABC8KMN5"/>
<dbReference type="EMBL" id="CAKOAT010244043">
    <property type="protein sequence ID" value="CAH8358240.1"/>
    <property type="molecule type" value="Genomic_DNA"/>
</dbReference>
<gene>
    <name evidence="1" type="ORF">ERUC_LOCUS23996</name>
</gene>
<dbReference type="PANTHER" id="PTHR33427">
    <property type="entry name" value="HNH ENDONUCLEASE"/>
    <property type="match status" value="1"/>
</dbReference>
<evidence type="ECO:0000313" key="1">
    <source>
        <dbReference type="EMBL" id="CAH8358240.1"/>
    </source>
</evidence>
<accession>A0ABC8KMN5</accession>
<dbReference type="PANTHER" id="PTHR33427:SF2">
    <property type="entry name" value="TRICHOHYALIN"/>
    <property type="match status" value="1"/>
</dbReference>
<reference evidence="1 2" key="1">
    <citation type="submission" date="2022-03" db="EMBL/GenBank/DDBJ databases">
        <authorList>
            <person name="Macdonald S."/>
            <person name="Ahmed S."/>
            <person name="Newling K."/>
        </authorList>
    </citation>
    <scope>NUCLEOTIDE SEQUENCE [LARGE SCALE GENOMIC DNA]</scope>
</reference>
<sequence length="80" mass="8688">MICHLVCSNAKFDPYGNVIYFHIASASPLSWGGGVTGPTNVRIVQGQALKTKMDKLEFLVPWLDLRVGISVNPFLSILAA</sequence>
<name>A0ABC8KMN5_ERUVS</name>